<sequence length="895" mass="93886">MTSKRSNTAAVATVAGLAALPSALAVTPAARWGHQAVYVKSKQAMYVVGGEVISSHTEITNEVLVLPLNTSNPSFSTGSSTGLPPHAFGSMVVTPKSDSLIVMGGMTSSCGTDGTTHTLDLTSGDGWITSSPNNFVRRRGTGMAWVDNNSTNGEVMVVGGIADTYACATSTYSYPASDILSLPISPSALVSSRNLPASLTGSTQAVSDFSLAVDATGKIYLAGGQSSSGDLVGLETVGIWDGTKGWSSQTTSGDVPQGRIGASLVAHPQLDLLVMHGGSVTNSSGADTPTALLAFLNTTSWAWSTPSNLQPPASSAASYHTSVMTDQGVMITAFGLSTSGSPRSDVYYLDMRDPTGSSWSWKSSWNSNMLAAYTPTNSGSNSGVNKNNNNISTGTTATAADNMSGSPGHPTKHIISIVIPVIVVLILLTPIVVYLIRRRVRLIKKRRMARHFSFSSQEDEGGFSSPLHQYFNKRRTKTQFPFGRDANEKDGNLVSDFTGGLARIVSRLSSRSNSDEGHGNPTAEREMVQVARQPIRLDGPAKQPQNWEEIDFGLGKLDESRHSDPSHGQHAQDISAVSPEHSNQEEADASAYGGVSFPVPSAARGSQGYEPRALFNAEDAIMAAPPLVTLNDSALDTGSPLHDGQEPLLPSVVIMPPTAPTTPAVNSLSTAYPAMEPTPAAAAQHEGLDWNQLQQELDNKPAFRSISPHAQLRSHAHTFAPTSPFDIRRTESPRPITPTTPPSIPPLEFQQRGSSPSGTVTLVNPRTGRRSTEYLPFSSPSVGLGASGLTPRSVSSPTGARQIAGGLTRRGSAPLGGSAQPSIVKSGSGGDSPLSSGQSTPKAARPMSFDPSIRRASAGSLTYPVGTGGERRGSQLRVVNVTESEDDEDQFGNAI</sequence>
<comment type="caution">
    <text evidence="4">The sequence shown here is derived from an EMBL/GenBank/DDBJ whole genome shotgun (WGS) entry which is preliminary data.</text>
</comment>
<dbReference type="Gene3D" id="2.130.10.80">
    <property type="entry name" value="Galactose oxidase/kelch, beta-propeller"/>
    <property type="match status" value="1"/>
</dbReference>
<dbReference type="SUPFAM" id="SSF50965">
    <property type="entry name" value="Galactose oxidase, central domain"/>
    <property type="match status" value="1"/>
</dbReference>
<dbReference type="Proteomes" id="UP001388673">
    <property type="component" value="Unassembled WGS sequence"/>
</dbReference>
<protein>
    <recommendedName>
        <fullName evidence="6">Galactose oxidase</fullName>
    </recommendedName>
</protein>
<reference evidence="4 5" key="1">
    <citation type="journal article" date="2024" name="bioRxiv">
        <title>Comparative genomics of Cryptococcus and Kwoniella reveals pathogenesis evolution and contrasting karyotype dynamics via intercentromeric recombination or chromosome fusion.</title>
        <authorList>
            <person name="Coelho M.A."/>
            <person name="David-Palma M."/>
            <person name="Shea T."/>
            <person name="Bowers K."/>
            <person name="McGinley-Smith S."/>
            <person name="Mohammad A.W."/>
            <person name="Gnirke A."/>
            <person name="Yurkov A.M."/>
            <person name="Nowrousian M."/>
            <person name="Sun S."/>
            <person name="Cuomo C.A."/>
            <person name="Heitman J."/>
        </authorList>
    </citation>
    <scope>NUCLEOTIDE SEQUENCE [LARGE SCALE GENOMIC DNA]</scope>
    <source>
        <strain evidence="4 5">CBS 13917</strain>
    </source>
</reference>
<evidence type="ECO:0008006" key="6">
    <source>
        <dbReference type="Google" id="ProtNLM"/>
    </source>
</evidence>
<evidence type="ECO:0000256" key="1">
    <source>
        <dbReference type="SAM" id="MobiDB-lite"/>
    </source>
</evidence>
<feature type="signal peptide" evidence="3">
    <location>
        <begin position="1"/>
        <end position="25"/>
    </location>
</feature>
<evidence type="ECO:0000256" key="3">
    <source>
        <dbReference type="SAM" id="SignalP"/>
    </source>
</evidence>
<keyword evidence="5" id="KW-1185">Reference proteome</keyword>
<feature type="compositionally biased region" description="Pro residues" evidence="1">
    <location>
        <begin position="735"/>
        <end position="745"/>
    </location>
</feature>
<accession>A0AAW0YIE1</accession>
<feature type="compositionally biased region" description="Polar residues" evidence="1">
    <location>
        <begin position="790"/>
        <end position="799"/>
    </location>
</feature>
<feature type="chain" id="PRO_5043990644" description="Galactose oxidase" evidence="3">
    <location>
        <begin position="26"/>
        <end position="895"/>
    </location>
</feature>
<organism evidence="4 5">
    <name type="scientific">Kwoniella newhampshirensis</name>
    <dbReference type="NCBI Taxonomy" id="1651941"/>
    <lineage>
        <taxon>Eukaryota</taxon>
        <taxon>Fungi</taxon>
        <taxon>Dikarya</taxon>
        <taxon>Basidiomycota</taxon>
        <taxon>Agaricomycotina</taxon>
        <taxon>Tremellomycetes</taxon>
        <taxon>Tremellales</taxon>
        <taxon>Cryptococcaceae</taxon>
        <taxon>Kwoniella</taxon>
    </lineage>
</organism>
<feature type="transmembrane region" description="Helical" evidence="2">
    <location>
        <begin position="414"/>
        <end position="436"/>
    </location>
</feature>
<keyword evidence="2" id="KW-0472">Membrane</keyword>
<keyword evidence="3" id="KW-0732">Signal</keyword>
<dbReference type="GeneID" id="92182190"/>
<dbReference type="KEGG" id="kne:92182190"/>
<evidence type="ECO:0000313" key="5">
    <source>
        <dbReference type="Proteomes" id="UP001388673"/>
    </source>
</evidence>
<dbReference type="SUPFAM" id="SSF117281">
    <property type="entry name" value="Kelch motif"/>
    <property type="match status" value="1"/>
</dbReference>
<feature type="compositionally biased region" description="Basic and acidic residues" evidence="1">
    <location>
        <begin position="557"/>
        <end position="567"/>
    </location>
</feature>
<keyword evidence="2" id="KW-1133">Transmembrane helix</keyword>
<evidence type="ECO:0000313" key="4">
    <source>
        <dbReference type="EMBL" id="KAK8849597.1"/>
    </source>
</evidence>
<gene>
    <name evidence="4" type="ORF">IAR55_004932</name>
</gene>
<feature type="compositionally biased region" description="Polar residues" evidence="1">
    <location>
        <begin position="751"/>
        <end position="764"/>
    </location>
</feature>
<feature type="compositionally biased region" description="Acidic residues" evidence="1">
    <location>
        <begin position="883"/>
        <end position="895"/>
    </location>
</feature>
<feature type="region of interest" description="Disordered" evidence="1">
    <location>
        <begin position="719"/>
        <end position="895"/>
    </location>
</feature>
<dbReference type="Gene3D" id="2.120.10.80">
    <property type="entry name" value="Kelch-type beta propeller"/>
    <property type="match status" value="1"/>
</dbReference>
<dbReference type="AlphaFoldDB" id="A0AAW0YIE1"/>
<evidence type="ECO:0000256" key="2">
    <source>
        <dbReference type="SAM" id="Phobius"/>
    </source>
</evidence>
<feature type="region of interest" description="Disordered" evidence="1">
    <location>
        <begin position="376"/>
        <end position="405"/>
    </location>
</feature>
<name>A0AAW0YIE1_9TREE</name>
<feature type="region of interest" description="Disordered" evidence="1">
    <location>
        <begin position="557"/>
        <end position="593"/>
    </location>
</feature>
<proteinExistence type="predicted"/>
<dbReference type="InterPro" id="IPR015915">
    <property type="entry name" value="Kelch-typ_b-propeller"/>
</dbReference>
<keyword evidence="2" id="KW-0812">Transmembrane</keyword>
<dbReference type="RefSeq" id="XP_066801485.1">
    <property type="nucleotide sequence ID" value="XM_066948026.1"/>
</dbReference>
<dbReference type="InterPro" id="IPR037293">
    <property type="entry name" value="Gal_Oxidase_central_sf"/>
</dbReference>
<dbReference type="EMBL" id="JBCAWK010000009">
    <property type="protein sequence ID" value="KAK8849597.1"/>
    <property type="molecule type" value="Genomic_DNA"/>
</dbReference>
<feature type="compositionally biased region" description="Low complexity" evidence="1">
    <location>
        <begin position="376"/>
        <end position="396"/>
    </location>
</feature>
<dbReference type="InterPro" id="IPR011043">
    <property type="entry name" value="Gal_Oxase/kelch_b-propeller"/>
</dbReference>